<dbReference type="Gene3D" id="1.10.3720.10">
    <property type="entry name" value="MetI-like"/>
    <property type="match status" value="1"/>
</dbReference>
<dbReference type="PANTHER" id="PTHR43357:SF4">
    <property type="entry name" value="INNER MEMBRANE ABC TRANSPORTER PERMEASE PROTEIN YDCV"/>
    <property type="match status" value="1"/>
</dbReference>
<dbReference type="GO" id="GO:0005886">
    <property type="term" value="C:plasma membrane"/>
    <property type="evidence" value="ECO:0007669"/>
    <property type="project" value="UniProtKB-SubCell"/>
</dbReference>
<dbReference type="PROSITE" id="PS50928">
    <property type="entry name" value="ABC_TM1"/>
    <property type="match status" value="1"/>
</dbReference>
<keyword evidence="6 8" id="KW-1133">Transmembrane helix</keyword>
<reference evidence="11" key="1">
    <citation type="submission" date="2016-05" db="EMBL/GenBank/DDBJ databases">
        <authorList>
            <person name="Li Y."/>
        </authorList>
    </citation>
    <scope>NUCLEOTIDE SEQUENCE [LARGE SCALE GENOMIC DNA]</scope>
    <source>
        <strain evidence="11">YIC4027</strain>
    </source>
</reference>
<feature type="transmembrane region" description="Helical" evidence="8">
    <location>
        <begin position="202"/>
        <end position="225"/>
    </location>
</feature>
<evidence type="ECO:0000259" key="9">
    <source>
        <dbReference type="PROSITE" id="PS50928"/>
    </source>
</evidence>
<feature type="transmembrane region" description="Helical" evidence="8">
    <location>
        <begin position="259"/>
        <end position="281"/>
    </location>
</feature>
<dbReference type="STRING" id="1752398.A8M32_25800"/>
<comment type="subcellular location">
    <subcellularLocation>
        <location evidence="1">Cell inner membrane</location>
        <topology evidence="1">Multi-pass membrane protein</topology>
    </subcellularLocation>
    <subcellularLocation>
        <location evidence="8">Cell membrane</location>
        <topology evidence="8">Multi-pass membrane protein</topology>
    </subcellularLocation>
</comment>
<feature type="transmembrane region" description="Helical" evidence="8">
    <location>
        <begin position="30"/>
        <end position="55"/>
    </location>
</feature>
<keyword evidence="4" id="KW-0997">Cell inner membrane</keyword>
<sequence length="288" mass="30717">MSIDHARLPDRVPAVMDIFASPTIRAYSRAAGIIAAGAGIGCILFFLLLPTLIVLPMSLSETDYIEFPPQGLTLKWYSAYFNDPDWMAATWFSLKIALATTATATVTGTMAALGIVRGSLPFRSTLQALALGPMIVPHIILGVALYLAFAPLRLTGSFFGFLVAHTVLAVPYVIITVTASLQRFDPTLELAALNCGANRLQAFFLVVLPNIVPGVAAAAVFAFLASFDEATVAFFISDIGGKTIGRKMFEDIDFNLTPVIAAVSTVLVATSLLLMGTVHLLNARKPHS</sequence>
<evidence type="ECO:0000256" key="6">
    <source>
        <dbReference type="ARBA" id="ARBA00022989"/>
    </source>
</evidence>
<dbReference type="EMBL" id="LYBW01000065">
    <property type="protein sequence ID" value="ODR88418.1"/>
    <property type="molecule type" value="Genomic_DNA"/>
</dbReference>
<evidence type="ECO:0000256" key="1">
    <source>
        <dbReference type="ARBA" id="ARBA00004429"/>
    </source>
</evidence>
<dbReference type="AlphaFoldDB" id="A0A1E3V467"/>
<keyword evidence="5 8" id="KW-0812">Transmembrane</keyword>
<dbReference type="CDD" id="cd06261">
    <property type="entry name" value="TM_PBP2"/>
    <property type="match status" value="1"/>
</dbReference>
<keyword evidence="3" id="KW-1003">Cell membrane</keyword>
<evidence type="ECO:0000313" key="11">
    <source>
        <dbReference type="Proteomes" id="UP000094342"/>
    </source>
</evidence>
<comment type="caution">
    <text evidence="10">The sequence shown here is derived from an EMBL/GenBank/DDBJ whole genome shotgun (WGS) entry which is preliminary data.</text>
</comment>
<feature type="transmembrane region" description="Helical" evidence="8">
    <location>
        <begin position="158"/>
        <end position="181"/>
    </location>
</feature>
<evidence type="ECO:0000256" key="2">
    <source>
        <dbReference type="ARBA" id="ARBA00022448"/>
    </source>
</evidence>
<organism evidence="10 11">
    <name type="scientific">Sinorhizobium alkalisoli</name>
    <dbReference type="NCBI Taxonomy" id="1752398"/>
    <lineage>
        <taxon>Bacteria</taxon>
        <taxon>Pseudomonadati</taxon>
        <taxon>Pseudomonadota</taxon>
        <taxon>Alphaproteobacteria</taxon>
        <taxon>Hyphomicrobiales</taxon>
        <taxon>Rhizobiaceae</taxon>
        <taxon>Sinorhizobium/Ensifer group</taxon>
        <taxon>Sinorhizobium</taxon>
    </lineage>
</organism>
<dbReference type="SUPFAM" id="SSF161098">
    <property type="entry name" value="MetI-like"/>
    <property type="match status" value="1"/>
</dbReference>
<evidence type="ECO:0000256" key="3">
    <source>
        <dbReference type="ARBA" id="ARBA00022475"/>
    </source>
</evidence>
<feature type="domain" description="ABC transmembrane type-1" evidence="9">
    <location>
        <begin position="90"/>
        <end position="278"/>
    </location>
</feature>
<evidence type="ECO:0000256" key="8">
    <source>
        <dbReference type="RuleBase" id="RU363032"/>
    </source>
</evidence>
<feature type="transmembrane region" description="Helical" evidence="8">
    <location>
        <begin position="128"/>
        <end position="152"/>
    </location>
</feature>
<evidence type="ECO:0000313" key="10">
    <source>
        <dbReference type="EMBL" id="ODR88418.1"/>
    </source>
</evidence>
<evidence type="ECO:0000256" key="7">
    <source>
        <dbReference type="ARBA" id="ARBA00023136"/>
    </source>
</evidence>
<dbReference type="OrthoDB" id="9815533at2"/>
<dbReference type="Proteomes" id="UP000094342">
    <property type="component" value="Unassembled WGS sequence"/>
</dbReference>
<keyword evidence="11" id="KW-1185">Reference proteome</keyword>
<accession>A0A1E3V467</accession>
<gene>
    <name evidence="10" type="ORF">A8M32_25800</name>
</gene>
<comment type="similarity">
    <text evidence="8">Belongs to the binding-protein-dependent transport system permease family.</text>
</comment>
<dbReference type="Pfam" id="PF00528">
    <property type="entry name" value="BPD_transp_1"/>
    <property type="match status" value="1"/>
</dbReference>
<name>A0A1E3V467_9HYPH</name>
<keyword evidence="2 8" id="KW-0813">Transport</keyword>
<dbReference type="PANTHER" id="PTHR43357">
    <property type="entry name" value="INNER MEMBRANE ABC TRANSPORTER PERMEASE PROTEIN YDCV"/>
    <property type="match status" value="1"/>
</dbReference>
<feature type="transmembrane region" description="Helical" evidence="8">
    <location>
        <begin position="96"/>
        <end position="116"/>
    </location>
</feature>
<dbReference type="InterPro" id="IPR035906">
    <property type="entry name" value="MetI-like_sf"/>
</dbReference>
<dbReference type="InterPro" id="IPR000515">
    <property type="entry name" value="MetI-like"/>
</dbReference>
<protein>
    <submittedName>
        <fullName evidence="10">ABC transporter permease</fullName>
    </submittedName>
</protein>
<evidence type="ECO:0000256" key="5">
    <source>
        <dbReference type="ARBA" id="ARBA00022692"/>
    </source>
</evidence>
<evidence type="ECO:0000256" key="4">
    <source>
        <dbReference type="ARBA" id="ARBA00022519"/>
    </source>
</evidence>
<keyword evidence="7 8" id="KW-0472">Membrane</keyword>
<proteinExistence type="inferred from homology"/>
<dbReference type="GO" id="GO:0055085">
    <property type="term" value="P:transmembrane transport"/>
    <property type="evidence" value="ECO:0007669"/>
    <property type="project" value="InterPro"/>
</dbReference>